<organism evidence="2">
    <name type="scientific">Medicago truncatula</name>
    <name type="common">Barrel medic</name>
    <name type="synonym">Medicago tribuloides</name>
    <dbReference type="NCBI Taxonomy" id="3880"/>
    <lineage>
        <taxon>Eukaryota</taxon>
        <taxon>Viridiplantae</taxon>
        <taxon>Streptophyta</taxon>
        <taxon>Embryophyta</taxon>
        <taxon>Tracheophyta</taxon>
        <taxon>Spermatophyta</taxon>
        <taxon>Magnoliopsida</taxon>
        <taxon>eudicotyledons</taxon>
        <taxon>Gunneridae</taxon>
        <taxon>Pentapetalae</taxon>
        <taxon>rosids</taxon>
        <taxon>fabids</taxon>
        <taxon>Fabales</taxon>
        <taxon>Fabaceae</taxon>
        <taxon>Papilionoideae</taxon>
        <taxon>50 kb inversion clade</taxon>
        <taxon>NPAAA clade</taxon>
        <taxon>Hologalegina</taxon>
        <taxon>IRL clade</taxon>
        <taxon>Trifolieae</taxon>
        <taxon>Medicago</taxon>
    </lineage>
</organism>
<feature type="compositionally biased region" description="Low complexity" evidence="1">
    <location>
        <begin position="14"/>
        <end position="25"/>
    </location>
</feature>
<proteinExistence type="evidence at transcript level"/>
<name>I3SV68_MEDTR</name>
<feature type="region of interest" description="Disordered" evidence="1">
    <location>
        <begin position="1"/>
        <end position="40"/>
    </location>
</feature>
<dbReference type="EMBL" id="BT144366">
    <property type="protein sequence ID" value="AFK44160.1"/>
    <property type="molecule type" value="mRNA"/>
</dbReference>
<dbReference type="AlphaFoldDB" id="I3SV68"/>
<evidence type="ECO:0000313" key="2">
    <source>
        <dbReference type="EMBL" id="AFK44160.1"/>
    </source>
</evidence>
<feature type="compositionally biased region" description="Polar residues" evidence="1">
    <location>
        <begin position="1"/>
        <end position="13"/>
    </location>
</feature>
<reference evidence="2" key="1">
    <citation type="submission" date="2012-05" db="EMBL/GenBank/DDBJ databases">
        <authorList>
            <person name="Krishnakumar V."/>
            <person name="Cheung F."/>
            <person name="Xiao Y."/>
            <person name="Chan A."/>
            <person name="Moskal W.A."/>
            <person name="Town C.D."/>
        </authorList>
    </citation>
    <scope>NUCLEOTIDE SEQUENCE</scope>
</reference>
<accession>I3SV68</accession>
<sequence length="40" mass="4079">MLSKSLTTSVNFPTSSSSTAAATSANNLYSRVPENVGSNS</sequence>
<protein>
    <submittedName>
        <fullName evidence="2">Uncharacterized protein</fullName>
    </submittedName>
</protein>
<evidence type="ECO:0000256" key="1">
    <source>
        <dbReference type="SAM" id="MobiDB-lite"/>
    </source>
</evidence>